<keyword evidence="7" id="KW-1185">Reference proteome</keyword>
<evidence type="ECO:0000259" key="5">
    <source>
        <dbReference type="PROSITE" id="PS50043"/>
    </source>
</evidence>
<keyword evidence="1" id="KW-0805">Transcription regulation</keyword>
<proteinExistence type="predicted"/>
<dbReference type="PANTHER" id="PTHR43214">
    <property type="entry name" value="TWO-COMPONENT RESPONSE REGULATOR"/>
    <property type="match status" value="1"/>
</dbReference>
<evidence type="ECO:0000256" key="3">
    <source>
        <dbReference type="ARBA" id="ARBA00023163"/>
    </source>
</evidence>
<evidence type="ECO:0000256" key="2">
    <source>
        <dbReference type="ARBA" id="ARBA00023125"/>
    </source>
</evidence>
<dbReference type="Pfam" id="PF00196">
    <property type="entry name" value="GerE"/>
    <property type="match status" value="1"/>
</dbReference>
<dbReference type="PROSITE" id="PS50043">
    <property type="entry name" value="HTH_LUXR_2"/>
    <property type="match status" value="1"/>
</dbReference>
<sequence length="269" mass="28447">MRSALLTLRRVSGLPVAFGGFFTAQDHVRISELTGNVGNSLRGLAVAAGNGLGGKAAALARPVSVADYPSARTISHEYDGAVAAEGMRALVAVPVIVRRTVRAVLYGGLRQPQVLGDRTLTAVVSAARELEQRLVAREEAQRMLSHLGAPGTDPAWEEVRQVHAELRALAVRVGDETLRARLHDASARLAAAAAPAGERPAGPTTPGLSPREIDVLAMVARGRTNADTAEQLGLRTETVKSYLRSAMRKLGAHTRLEAVVTARRTGQLP</sequence>
<dbReference type="Proteomes" id="UP000050867">
    <property type="component" value="Unassembled WGS sequence"/>
</dbReference>
<dbReference type="SUPFAM" id="SSF46894">
    <property type="entry name" value="C-terminal effector domain of the bipartite response regulators"/>
    <property type="match status" value="1"/>
</dbReference>
<dbReference type="SUPFAM" id="SSF55781">
    <property type="entry name" value="GAF domain-like"/>
    <property type="match status" value="1"/>
</dbReference>
<dbReference type="InterPro" id="IPR036388">
    <property type="entry name" value="WH-like_DNA-bd_sf"/>
</dbReference>
<dbReference type="STRING" id="76728.AQ490_00665"/>
<dbReference type="AlphaFoldDB" id="A0A0T6LZQ1"/>
<feature type="region of interest" description="Disordered" evidence="4">
    <location>
        <begin position="191"/>
        <end position="210"/>
    </location>
</feature>
<organism evidence="6 7">
    <name type="scientific">Wenjunlia vitaminophila</name>
    <name type="common">Streptomyces vitaminophilus</name>
    <dbReference type="NCBI Taxonomy" id="76728"/>
    <lineage>
        <taxon>Bacteria</taxon>
        <taxon>Bacillati</taxon>
        <taxon>Actinomycetota</taxon>
        <taxon>Actinomycetes</taxon>
        <taxon>Kitasatosporales</taxon>
        <taxon>Streptomycetaceae</taxon>
        <taxon>Wenjunlia</taxon>
    </lineage>
</organism>
<name>A0A0T6LZQ1_WENVI</name>
<protein>
    <submittedName>
        <fullName evidence="6">Response regulator</fullName>
    </submittedName>
</protein>
<evidence type="ECO:0000313" key="6">
    <source>
        <dbReference type="EMBL" id="KRV51512.1"/>
    </source>
</evidence>
<gene>
    <name evidence="6" type="ORF">AQ490_00665</name>
</gene>
<accession>A0A0T6LZQ1</accession>
<dbReference type="CDD" id="cd06170">
    <property type="entry name" value="LuxR_C_like"/>
    <property type="match status" value="1"/>
</dbReference>
<dbReference type="Gene3D" id="1.10.10.10">
    <property type="entry name" value="Winged helix-like DNA-binding domain superfamily/Winged helix DNA-binding domain"/>
    <property type="match status" value="1"/>
</dbReference>
<dbReference type="OrthoDB" id="4069167at2"/>
<dbReference type="InterPro" id="IPR000792">
    <property type="entry name" value="Tscrpt_reg_LuxR_C"/>
</dbReference>
<dbReference type="GO" id="GO:0006355">
    <property type="term" value="P:regulation of DNA-templated transcription"/>
    <property type="evidence" value="ECO:0007669"/>
    <property type="project" value="InterPro"/>
</dbReference>
<evidence type="ECO:0000256" key="4">
    <source>
        <dbReference type="SAM" id="MobiDB-lite"/>
    </source>
</evidence>
<dbReference type="PANTHER" id="PTHR43214:SF42">
    <property type="entry name" value="TRANSCRIPTIONAL REGULATORY PROTEIN DESR"/>
    <property type="match status" value="1"/>
</dbReference>
<dbReference type="GO" id="GO:0003677">
    <property type="term" value="F:DNA binding"/>
    <property type="evidence" value="ECO:0007669"/>
    <property type="project" value="UniProtKB-KW"/>
</dbReference>
<feature type="compositionally biased region" description="Low complexity" evidence="4">
    <location>
        <begin position="191"/>
        <end position="207"/>
    </location>
</feature>
<keyword evidence="3" id="KW-0804">Transcription</keyword>
<feature type="domain" description="HTH luxR-type" evidence="5">
    <location>
        <begin position="201"/>
        <end position="266"/>
    </location>
</feature>
<evidence type="ECO:0000313" key="7">
    <source>
        <dbReference type="Proteomes" id="UP000050867"/>
    </source>
</evidence>
<comment type="caution">
    <text evidence="6">The sequence shown here is derived from an EMBL/GenBank/DDBJ whole genome shotgun (WGS) entry which is preliminary data.</text>
</comment>
<dbReference type="EMBL" id="LLZU01000001">
    <property type="protein sequence ID" value="KRV51512.1"/>
    <property type="molecule type" value="Genomic_DNA"/>
</dbReference>
<dbReference type="eggNOG" id="COG2197">
    <property type="taxonomic scope" value="Bacteria"/>
</dbReference>
<dbReference type="SMART" id="SM00421">
    <property type="entry name" value="HTH_LUXR"/>
    <property type="match status" value="1"/>
</dbReference>
<dbReference type="PRINTS" id="PR00038">
    <property type="entry name" value="HTHLUXR"/>
</dbReference>
<reference evidence="6 7" key="1">
    <citation type="submission" date="2015-10" db="EMBL/GenBank/DDBJ databases">
        <title>Draft genome sequence of pyrrolomycin-producing Streptomyces vitaminophilus.</title>
        <authorList>
            <person name="Graham D.E."/>
            <person name="Mahan K.M."/>
            <person name="Klingeman D.M."/>
            <person name="Hettich R.L."/>
            <person name="Parry R.J."/>
        </authorList>
    </citation>
    <scope>NUCLEOTIDE SEQUENCE [LARGE SCALE GENOMIC DNA]</scope>
    <source>
        <strain evidence="6 7">ATCC 31673</strain>
    </source>
</reference>
<keyword evidence="2" id="KW-0238">DNA-binding</keyword>
<dbReference type="InterPro" id="IPR039420">
    <property type="entry name" value="WalR-like"/>
</dbReference>
<dbReference type="Gene3D" id="3.30.450.40">
    <property type="match status" value="1"/>
</dbReference>
<evidence type="ECO:0000256" key="1">
    <source>
        <dbReference type="ARBA" id="ARBA00023015"/>
    </source>
</evidence>
<dbReference type="InterPro" id="IPR016032">
    <property type="entry name" value="Sig_transdc_resp-reg_C-effctor"/>
</dbReference>
<dbReference type="InterPro" id="IPR029016">
    <property type="entry name" value="GAF-like_dom_sf"/>
</dbReference>